<evidence type="ECO:0000256" key="6">
    <source>
        <dbReference type="ARBA" id="ARBA00023014"/>
    </source>
</evidence>
<dbReference type="InterPro" id="IPR006067">
    <property type="entry name" value="NO2/SO3_Rdtase_4Fe4S_dom"/>
</dbReference>
<dbReference type="Pfam" id="PF01077">
    <property type="entry name" value="NIR_SIR"/>
    <property type="match status" value="2"/>
</dbReference>
<dbReference type="SUPFAM" id="SSF56014">
    <property type="entry name" value="Nitrite and sulphite reductase 4Fe-4S domain-like"/>
    <property type="match status" value="2"/>
</dbReference>
<dbReference type="InterPro" id="IPR045854">
    <property type="entry name" value="NO2/SO3_Rdtase_4Fe4S_sf"/>
</dbReference>
<organism evidence="10 11">
    <name type="scientific">Terrimicrobium sacchariphilum</name>
    <dbReference type="NCBI Taxonomy" id="690879"/>
    <lineage>
        <taxon>Bacteria</taxon>
        <taxon>Pseudomonadati</taxon>
        <taxon>Verrucomicrobiota</taxon>
        <taxon>Terrimicrobiia</taxon>
        <taxon>Terrimicrobiales</taxon>
        <taxon>Terrimicrobiaceae</taxon>
        <taxon>Terrimicrobium</taxon>
    </lineage>
</organism>
<name>A0A146GF98_TERSA</name>
<gene>
    <name evidence="10" type="ORF">TSACC_3362</name>
</gene>
<dbReference type="Gene3D" id="3.30.413.10">
    <property type="entry name" value="Sulfite Reductase Hemoprotein, domain 1"/>
    <property type="match status" value="2"/>
</dbReference>
<feature type="domain" description="Nitrite/sulphite reductase 4Fe-4S" evidence="8">
    <location>
        <begin position="383"/>
        <end position="526"/>
    </location>
</feature>
<reference evidence="11" key="1">
    <citation type="journal article" date="2017" name="Genome Announc.">
        <title>Draft Genome Sequence of Terrimicrobium sacchariphilum NM-5T, a Facultative Anaerobic Soil Bacterium of the Class Spartobacteria.</title>
        <authorList>
            <person name="Qiu Y.L."/>
            <person name="Tourlousse D.M."/>
            <person name="Matsuura N."/>
            <person name="Ohashi A."/>
            <person name="Sekiguchi Y."/>
        </authorList>
    </citation>
    <scope>NUCLEOTIDE SEQUENCE [LARGE SCALE GENOMIC DNA]</scope>
    <source>
        <strain evidence="11">NM-5</strain>
    </source>
</reference>
<dbReference type="InterPro" id="IPR006066">
    <property type="entry name" value="NO2/SO3_Rdtase_FeS/sirohaem_BS"/>
</dbReference>
<keyword evidence="1" id="KW-0004">4Fe-4S</keyword>
<dbReference type="PRINTS" id="PR00397">
    <property type="entry name" value="SIROHAEM"/>
</dbReference>
<feature type="domain" description="Nitrite/sulphite reductase 4Fe-4S" evidence="8">
    <location>
        <begin position="110"/>
        <end position="257"/>
    </location>
</feature>
<keyword evidence="2" id="KW-0349">Heme</keyword>
<dbReference type="InParanoid" id="A0A146GF98"/>
<dbReference type="STRING" id="690879.TSACC_3362"/>
<evidence type="ECO:0000256" key="4">
    <source>
        <dbReference type="ARBA" id="ARBA00023002"/>
    </source>
</evidence>
<dbReference type="PANTHER" id="PTHR32439:SF9">
    <property type="entry name" value="BLR3264 PROTEIN"/>
    <property type="match status" value="1"/>
</dbReference>
<keyword evidence="4" id="KW-0560">Oxidoreductase</keyword>
<evidence type="ECO:0000313" key="11">
    <source>
        <dbReference type="Proteomes" id="UP000076023"/>
    </source>
</evidence>
<evidence type="ECO:0000256" key="5">
    <source>
        <dbReference type="ARBA" id="ARBA00023004"/>
    </source>
</evidence>
<dbReference type="InterPro" id="IPR051329">
    <property type="entry name" value="NIR_SIR_4Fe-4S"/>
</dbReference>
<dbReference type="RefSeq" id="WP_075081123.1">
    <property type="nucleotide sequence ID" value="NZ_BDCO01000003.1"/>
</dbReference>
<accession>A0A146GF98</accession>
<feature type="domain" description="Nitrite/Sulfite reductase ferredoxin-like" evidence="9">
    <location>
        <begin position="309"/>
        <end position="371"/>
    </location>
</feature>
<dbReference type="GO" id="GO:0051539">
    <property type="term" value="F:4 iron, 4 sulfur cluster binding"/>
    <property type="evidence" value="ECO:0007669"/>
    <property type="project" value="UniProtKB-KW"/>
</dbReference>
<dbReference type="Pfam" id="PF03460">
    <property type="entry name" value="NIR_SIR_ferr"/>
    <property type="match status" value="2"/>
</dbReference>
<dbReference type="Gene3D" id="3.90.480.10">
    <property type="entry name" value="Sulfite Reductase Hemoprotein,Domain 2"/>
    <property type="match status" value="1"/>
</dbReference>
<dbReference type="SUPFAM" id="SSF55124">
    <property type="entry name" value="Nitrite/Sulfite reductase N-terminal domain-like"/>
    <property type="match status" value="2"/>
</dbReference>
<feature type="domain" description="Nitrite/Sulfite reductase ferredoxin-like" evidence="9">
    <location>
        <begin position="36"/>
        <end position="96"/>
    </location>
</feature>
<sequence>MSTKPVAEAIRIESESGPTDETKSVRVRRGVYSLRNTPGYYMIRVRVPGGVITTDQLEAVAELSRESGWELGVHLTTRQGLELAGIPGAAVCNYLTRLEVAGLTTVLTGGNAVRGVVCCPFSGVAPDEAFDVTPFALAVDRYYREHATLTRMPRKIKIAFDSCPEDHVRAFFTDIGIRAVKREGQRGFRIIVGGGLGATPKVGQVLEEFVPVGKLFPTIDAILRVFDREGDRNNRARARLKWLLAEWGIEKFRDAVRAEPVDGAFPDELAFHVEDFSLPPVSFFGVGAGAVSADRAQDFSRWSAANVLRQRQPGLAAVTIRVPFGDVSPDQLHVIAEAARLFGGGLRTSIEQNIVLRGVRVEALPALYQFLLPAGLATCCAGKLLDVTRCVGSSACLSAITSSRSAAADISRALEGELGYDPSLQHLRVRVSGCPNSCSHHHASDIGLYGISKKVNGRAVPHYALLAGGSALGETTGLRVIDIPAARIGAAVERTVRLYRDERQQAESFPAFVARAGVEHIRETLKPLTEAPSVEDDPAFYRDLDAERDFKVESKKGECHY</sequence>
<dbReference type="GO" id="GO:0046872">
    <property type="term" value="F:metal ion binding"/>
    <property type="evidence" value="ECO:0007669"/>
    <property type="project" value="UniProtKB-KW"/>
</dbReference>
<evidence type="ECO:0000259" key="9">
    <source>
        <dbReference type="Pfam" id="PF03460"/>
    </source>
</evidence>
<dbReference type="AlphaFoldDB" id="A0A146GF98"/>
<evidence type="ECO:0000256" key="2">
    <source>
        <dbReference type="ARBA" id="ARBA00022617"/>
    </source>
</evidence>
<dbReference type="Proteomes" id="UP000076023">
    <property type="component" value="Unassembled WGS sequence"/>
</dbReference>
<dbReference type="InterPro" id="IPR036136">
    <property type="entry name" value="Nit/Sulf_reduc_fer-like_dom_sf"/>
</dbReference>
<dbReference type="GO" id="GO:0016491">
    <property type="term" value="F:oxidoreductase activity"/>
    <property type="evidence" value="ECO:0007669"/>
    <property type="project" value="UniProtKB-KW"/>
</dbReference>
<proteinExistence type="predicted"/>
<evidence type="ECO:0000256" key="7">
    <source>
        <dbReference type="SAM" id="MobiDB-lite"/>
    </source>
</evidence>
<keyword evidence="11" id="KW-1185">Reference proteome</keyword>
<dbReference type="PROSITE" id="PS00365">
    <property type="entry name" value="NIR_SIR"/>
    <property type="match status" value="1"/>
</dbReference>
<evidence type="ECO:0000256" key="3">
    <source>
        <dbReference type="ARBA" id="ARBA00022723"/>
    </source>
</evidence>
<dbReference type="GO" id="GO:0020037">
    <property type="term" value="F:heme binding"/>
    <property type="evidence" value="ECO:0007669"/>
    <property type="project" value="InterPro"/>
</dbReference>
<dbReference type="PANTHER" id="PTHR32439">
    <property type="entry name" value="FERREDOXIN--NITRITE REDUCTASE, CHLOROPLASTIC"/>
    <property type="match status" value="1"/>
</dbReference>
<dbReference type="InterPro" id="IPR005117">
    <property type="entry name" value="NiRdtase/SiRdtase_haem-b_fer"/>
</dbReference>
<protein>
    <submittedName>
        <fullName evidence="10">Sulfite reductase (NADPH) hemoprotein beta-component</fullName>
    </submittedName>
</protein>
<dbReference type="EMBL" id="BDCO01000003">
    <property type="protein sequence ID" value="GAT35297.1"/>
    <property type="molecule type" value="Genomic_DNA"/>
</dbReference>
<dbReference type="OrthoDB" id="9803707at2"/>
<keyword evidence="6" id="KW-0411">Iron-sulfur</keyword>
<keyword evidence="5" id="KW-0408">Iron</keyword>
<evidence type="ECO:0000256" key="1">
    <source>
        <dbReference type="ARBA" id="ARBA00022485"/>
    </source>
</evidence>
<feature type="compositionally biased region" description="Basic and acidic residues" evidence="7">
    <location>
        <begin position="10"/>
        <end position="24"/>
    </location>
</feature>
<keyword evidence="3" id="KW-0479">Metal-binding</keyword>
<comment type="caution">
    <text evidence="10">The sequence shown here is derived from an EMBL/GenBank/DDBJ whole genome shotgun (WGS) entry which is preliminary data.</text>
</comment>
<feature type="region of interest" description="Disordered" evidence="7">
    <location>
        <begin position="1"/>
        <end position="24"/>
    </location>
</feature>
<evidence type="ECO:0000259" key="8">
    <source>
        <dbReference type="Pfam" id="PF01077"/>
    </source>
</evidence>
<evidence type="ECO:0000313" key="10">
    <source>
        <dbReference type="EMBL" id="GAT35297.1"/>
    </source>
</evidence>